<name>A0A6C0KW30_9ZZZZ</name>
<keyword evidence="1" id="KW-0472">Membrane</keyword>
<reference evidence="2" key="1">
    <citation type="journal article" date="2020" name="Nature">
        <title>Giant virus diversity and host interactions through global metagenomics.</title>
        <authorList>
            <person name="Schulz F."/>
            <person name="Roux S."/>
            <person name="Paez-Espino D."/>
            <person name="Jungbluth S."/>
            <person name="Walsh D.A."/>
            <person name="Denef V.J."/>
            <person name="McMahon K.D."/>
            <person name="Konstantinidis K.T."/>
            <person name="Eloe-Fadrosh E.A."/>
            <person name="Kyrpides N.C."/>
            <person name="Woyke T."/>
        </authorList>
    </citation>
    <scope>NUCLEOTIDE SEQUENCE</scope>
    <source>
        <strain evidence="2">GVMAG-S-3300013094-109</strain>
    </source>
</reference>
<evidence type="ECO:0000313" key="2">
    <source>
        <dbReference type="EMBL" id="QHU21461.1"/>
    </source>
</evidence>
<accession>A0A6C0KW30</accession>
<sequence length="78" mass="8994">MHLSKFLHTKSGHYLMSILFGLGLASLFRTICKDKNCILLKAPSSSEIDGEVYRFQEKCYKYNSKTIKCDKNKKTIDN</sequence>
<dbReference type="AlphaFoldDB" id="A0A6C0KW30"/>
<dbReference type="EMBL" id="MN740990">
    <property type="protein sequence ID" value="QHU21461.1"/>
    <property type="molecule type" value="Genomic_DNA"/>
</dbReference>
<proteinExistence type="predicted"/>
<protein>
    <submittedName>
        <fullName evidence="2">Uncharacterized protein</fullName>
    </submittedName>
</protein>
<organism evidence="2">
    <name type="scientific">viral metagenome</name>
    <dbReference type="NCBI Taxonomy" id="1070528"/>
    <lineage>
        <taxon>unclassified sequences</taxon>
        <taxon>metagenomes</taxon>
        <taxon>organismal metagenomes</taxon>
    </lineage>
</organism>
<feature type="transmembrane region" description="Helical" evidence="1">
    <location>
        <begin position="12"/>
        <end position="32"/>
    </location>
</feature>
<keyword evidence="1" id="KW-0812">Transmembrane</keyword>
<keyword evidence="1" id="KW-1133">Transmembrane helix</keyword>
<evidence type="ECO:0000256" key="1">
    <source>
        <dbReference type="SAM" id="Phobius"/>
    </source>
</evidence>